<comment type="caution">
    <text evidence="4">The sequence shown here is derived from an EMBL/GenBank/DDBJ whole genome shotgun (WGS) entry which is preliminary data.</text>
</comment>
<keyword evidence="5" id="KW-1185">Reference proteome</keyword>
<dbReference type="Gene3D" id="3.40.50.10890">
    <property type="match status" value="1"/>
</dbReference>
<organism evidence="4 5">
    <name type="scientific">Fulvivirga sedimenti</name>
    <dbReference type="NCBI Taxonomy" id="2879465"/>
    <lineage>
        <taxon>Bacteria</taxon>
        <taxon>Pseudomonadati</taxon>
        <taxon>Bacteroidota</taxon>
        <taxon>Cytophagia</taxon>
        <taxon>Cytophagales</taxon>
        <taxon>Fulvivirgaceae</taxon>
        <taxon>Fulvivirga</taxon>
    </lineage>
</organism>
<dbReference type="CDD" id="cd16295">
    <property type="entry name" value="TTHA0252-CPSF-like_MBL-fold"/>
    <property type="match status" value="1"/>
</dbReference>
<dbReference type="Proteomes" id="UP001139409">
    <property type="component" value="Unassembled WGS sequence"/>
</dbReference>
<dbReference type="Gene3D" id="3.60.15.10">
    <property type="entry name" value="Ribonuclease Z/Hydroxyacylglutathione hydrolase-like"/>
    <property type="match status" value="1"/>
</dbReference>
<gene>
    <name evidence="4" type="ORF">LDX50_26410</name>
</gene>
<evidence type="ECO:0000259" key="2">
    <source>
        <dbReference type="SMART" id="SM00849"/>
    </source>
</evidence>
<protein>
    <submittedName>
        <fullName evidence="4">MBL fold metallo-hydrolase</fullName>
    </submittedName>
</protein>
<dbReference type="SMART" id="SM01027">
    <property type="entry name" value="Beta-Casp"/>
    <property type="match status" value="1"/>
</dbReference>
<keyword evidence="1" id="KW-0378">Hydrolase</keyword>
<dbReference type="InterPro" id="IPR022712">
    <property type="entry name" value="Beta_Casp"/>
</dbReference>
<reference evidence="4" key="1">
    <citation type="submission" date="2021-09" db="EMBL/GenBank/DDBJ databases">
        <title>Fulvivirga sp. isolated from coastal sediment.</title>
        <authorList>
            <person name="Yu H."/>
        </authorList>
    </citation>
    <scope>NUCLEOTIDE SEQUENCE</scope>
    <source>
        <strain evidence="4">1062</strain>
    </source>
</reference>
<dbReference type="PANTHER" id="PTHR11203">
    <property type="entry name" value="CLEAVAGE AND POLYADENYLATION SPECIFICITY FACTOR FAMILY MEMBER"/>
    <property type="match status" value="1"/>
</dbReference>
<accession>A0A9X1HXU4</accession>
<dbReference type="InterPro" id="IPR011108">
    <property type="entry name" value="RMMBL"/>
</dbReference>
<dbReference type="InterPro" id="IPR050698">
    <property type="entry name" value="MBL"/>
</dbReference>
<dbReference type="RefSeq" id="WP_225699293.1">
    <property type="nucleotide sequence ID" value="NZ_JAIXNE010000006.1"/>
</dbReference>
<evidence type="ECO:0000313" key="5">
    <source>
        <dbReference type="Proteomes" id="UP001139409"/>
    </source>
</evidence>
<evidence type="ECO:0000259" key="3">
    <source>
        <dbReference type="SMART" id="SM01027"/>
    </source>
</evidence>
<sequence length="455" mass="50951">MAFLEFFGATKQVTGSQHILESTDGCRIMIDCGLDLQKPEDHFPFGAKPGSIDIVILTHAHIDHSGLIPLLVKEGFDGPIYATYATYQLTRILLFDAARIMQKKYRKGRKPSFFYKPSDVEEALEQFITVDFDVKIDPAPDVSFTFLRAGHLLGAAMVSVYLADPGIRILFSGDLGRAGYPLLNAPDKPPQADYLICESTYGGRWHSDTGDIEKQFVEIIHNACVKIPGRLIVPSFSIGRTQLFLYVLNKLRVSGNLPDIRIFTDSPLAHRSTRVHEDFYFEFNQEAIDFVDEHGSLFDFDRITYLPRLNSAEEISNYNEPCIILTSSGMVRGGKSMDHVRMNLANPYCTILFIGYCAEGTLGRELLDGKKEIMSSDGVLPVMATIIGTDALSGHADQDELMNFVLHQNEKLLKRVFLVHGEPDSMSAFSTYLEKEGYQITIPVQGQRFDLLAKN</sequence>
<feature type="domain" description="Beta-Casp" evidence="3">
    <location>
        <begin position="241"/>
        <end position="366"/>
    </location>
</feature>
<evidence type="ECO:0000313" key="4">
    <source>
        <dbReference type="EMBL" id="MCA6078434.1"/>
    </source>
</evidence>
<dbReference type="InterPro" id="IPR001279">
    <property type="entry name" value="Metallo-B-lactamas"/>
</dbReference>
<dbReference type="AlphaFoldDB" id="A0A9X1HXU4"/>
<dbReference type="EMBL" id="JAIXNE010000006">
    <property type="protein sequence ID" value="MCA6078434.1"/>
    <property type="molecule type" value="Genomic_DNA"/>
</dbReference>
<evidence type="ECO:0000256" key="1">
    <source>
        <dbReference type="ARBA" id="ARBA00022801"/>
    </source>
</evidence>
<dbReference type="Pfam" id="PF07521">
    <property type="entry name" value="RMMBL"/>
    <property type="match status" value="1"/>
</dbReference>
<dbReference type="PANTHER" id="PTHR11203:SF37">
    <property type="entry name" value="INTEGRATOR COMPLEX SUBUNIT 11"/>
    <property type="match status" value="1"/>
</dbReference>
<feature type="domain" description="Metallo-beta-lactamase" evidence="2">
    <location>
        <begin position="14"/>
        <end position="221"/>
    </location>
</feature>
<dbReference type="InterPro" id="IPR036866">
    <property type="entry name" value="RibonucZ/Hydroxyglut_hydro"/>
</dbReference>
<dbReference type="Pfam" id="PF00753">
    <property type="entry name" value="Lactamase_B"/>
    <property type="match status" value="1"/>
</dbReference>
<name>A0A9X1HXU4_9BACT</name>
<dbReference type="SMART" id="SM00849">
    <property type="entry name" value="Lactamase_B"/>
    <property type="match status" value="1"/>
</dbReference>
<dbReference type="SUPFAM" id="SSF56281">
    <property type="entry name" value="Metallo-hydrolase/oxidoreductase"/>
    <property type="match status" value="1"/>
</dbReference>
<dbReference type="GO" id="GO:0016787">
    <property type="term" value="F:hydrolase activity"/>
    <property type="evidence" value="ECO:0007669"/>
    <property type="project" value="UniProtKB-KW"/>
</dbReference>
<dbReference type="GO" id="GO:0004521">
    <property type="term" value="F:RNA endonuclease activity"/>
    <property type="evidence" value="ECO:0007669"/>
    <property type="project" value="TreeGrafter"/>
</dbReference>
<proteinExistence type="predicted"/>
<dbReference type="Pfam" id="PF10996">
    <property type="entry name" value="Beta-Casp"/>
    <property type="match status" value="1"/>
</dbReference>